<keyword evidence="1" id="KW-0479">Metal-binding</keyword>
<dbReference type="GeneID" id="41589211"/>
<organism evidence="4 5">
    <name type="scientific">Cuniculiplasma divulgatum</name>
    <dbReference type="NCBI Taxonomy" id="1673428"/>
    <lineage>
        <taxon>Archaea</taxon>
        <taxon>Methanobacteriati</taxon>
        <taxon>Thermoplasmatota</taxon>
        <taxon>Thermoplasmata</taxon>
        <taxon>Thermoplasmatales</taxon>
        <taxon>Cuniculiplasmataceae</taxon>
        <taxon>Cuniculiplasma</taxon>
    </lineage>
</organism>
<reference evidence="4 5" key="1">
    <citation type="submission" date="2016-04" db="EMBL/GenBank/DDBJ databases">
        <authorList>
            <person name="Evans L.H."/>
            <person name="Alamgir A."/>
            <person name="Owens N."/>
            <person name="Weber N.D."/>
            <person name="Virtaneva K."/>
            <person name="Barbian K."/>
            <person name="Babar A."/>
            <person name="Rosenke K."/>
        </authorList>
    </citation>
    <scope>NUCLEOTIDE SEQUENCE [LARGE SCALE GENOMIC DNA]</scope>
    <source>
        <strain evidence="5">S5(T) (JCM 30642 \VKM B-2941)</strain>
    </source>
</reference>
<dbReference type="GO" id="GO:0046872">
    <property type="term" value="F:metal ion binding"/>
    <property type="evidence" value="ECO:0007669"/>
    <property type="project" value="UniProtKB-KW"/>
</dbReference>
<dbReference type="InterPro" id="IPR044528">
    <property type="entry name" value="POD-like_MBL-fold"/>
</dbReference>
<dbReference type="SUPFAM" id="SSF56281">
    <property type="entry name" value="Metallo-hydrolase/oxidoreductase"/>
    <property type="match status" value="1"/>
</dbReference>
<dbReference type="PANTHER" id="PTHR43084:SF1">
    <property type="entry name" value="PERSULFIDE DIOXYGENASE ETHE1, MITOCHONDRIAL"/>
    <property type="match status" value="1"/>
</dbReference>
<dbReference type="SMART" id="SM00849">
    <property type="entry name" value="Lactamase_B"/>
    <property type="match status" value="1"/>
</dbReference>
<accession>A0A1N5WSY5</accession>
<dbReference type="RefSeq" id="WP_148690233.1">
    <property type="nucleotide sequence ID" value="NZ_LT671858.1"/>
</dbReference>
<dbReference type="PANTHER" id="PTHR43084">
    <property type="entry name" value="PERSULFIDE DIOXYGENASE ETHE1"/>
    <property type="match status" value="1"/>
</dbReference>
<dbReference type="InterPro" id="IPR036866">
    <property type="entry name" value="RibonucZ/Hydroxyglut_hydro"/>
</dbReference>
<gene>
    <name evidence="4" type="ORF">CSP5_1975</name>
</gene>
<evidence type="ECO:0000256" key="1">
    <source>
        <dbReference type="ARBA" id="ARBA00022723"/>
    </source>
</evidence>
<dbReference type="GO" id="GO:0006749">
    <property type="term" value="P:glutathione metabolic process"/>
    <property type="evidence" value="ECO:0007669"/>
    <property type="project" value="InterPro"/>
</dbReference>
<dbReference type="InterPro" id="IPR001279">
    <property type="entry name" value="Metallo-B-lactamas"/>
</dbReference>
<keyword evidence="4" id="KW-0378">Hydrolase</keyword>
<feature type="domain" description="Metallo-beta-lactamase" evidence="3">
    <location>
        <begin position="13"/>
        <end position="181"/>
    </location>
</feature>
<dbReference type="GO" id="GO:0016787">
    <property type="term" value="F:hydrolase activity"/>
    <property type="evidence" value="ECO:0007669"/>
    <property type="project" value="UniProtKB-KW"/>
</dbReference>
<dbReference type="Pfam" id="PF00753">
    <property type="entry name" value="Lactamase_B"/>
    <property type="match status" value="1"/>
</dbReference>
<feature type="region of interest" description="Disordered" evidence="2">
    <location>
        <begin position="224"/>
        <end position="243"/>
    </location>
</feature>
<dbReference type="GO" id="GO:0070813">
    <property type="term" value="P:hydrogen sulfide metabolic process"/>
    <property type="evidence" value="ECO:0007669"/>
    <property type="project" value="TreeGrafter"/>
</dbReference>
<sequence>MPLLRQILNEEHSCASYIVGCPSSGKAFVIDPKDEVDTYIKMASSLALKIEGIIETHIHADHISGAKKLHRFVDAPIYMFEDAKVEFNFLPLKDGDTMKIGNARIEVLHTPGHTPESISLVYYDYKRNPETPSTIFTGDTLFVGDVGRSDISGMDTSYELYESITEKILRLPGFVELMPAHYSGSVCGANMSPKVSSTLGYEQLCNPLLQTESYSDFREKLGEMEPQPISEKEKIREINIRED</sequence>
<evidence type="ECO:0000313" key="4">
    <source>
        <dbReference type="EMBL" id="SIM88256.1"/>
    </source>
</evidence>
<evidence type="ECO:0000259" key="3">
    <source>
        <dbReference type="SMART" id="SM00849"/>
    </source>
</evidence>
<protein>
    <submittedName>
        <fullName evidence="4">Rhodanese homology domain fused to Zn-dependent hydrolase of glyoxylase family</fullName>
    </submittedName>
</protein>
<evidence type="ECO:0000313" key="5">
    <source>
        <dbReference type="Proteomes" id="UP000195607"/>
    </source>
</evidence>
<dbReference type="InterPro" id="IPR051682">
    <property type="entry name" value="Mito_Persulfide_Diox"/>
</dbReference>
<dbReference type="AlphaFoldDB" id="A0A1N5WSY5"/>
<dbReference type="Gene3D" id="3.60.15.10">
    <property type="entry name" value="Ribonuclease Z/Hydroxyacylglutathione hydrolase-like"/>
    <property type="match status" value="1"/>
</dbReference>
<dbReference type="EMBL" id="LT671858">
    <property type="protein sequence ID" value="SIM88256.1"/>
    <property type="molecule type" value="Genomic_DNA"/>
</dbReference>
<evidence type="ECO:0000256" key="2">
    <source>
        <dbReference type="SAM" id="MobiDB-lite"/>
    </source>
</evidence>
<dbReference type="CDD" id="cd07724">
    <property type="entry name" value="POD-like_MBL-fold"/>
    <property type="match status" value="1"/>
</dbReference>
<proteinExistence type="predicted"/>
<dbReference type="GO" id="GO:0050313">
    <property type="term" value="F:sulfur dioxygenase activity"/>
    <property type="evidence" value="ECO:0007669"/>
    <property type="project" value="InterPro"/>
</dbReference>
<feature type="compositionally biased region" description="Basic and acidic residues" evidence="2">
    <location>
        <begin position="230"/>
        <end position="243"/>
    </location>
</feature>
<dbReference type="Proteomes" id="UP000195607">
    <property type="component" value="Chromosome I"/>
</dbReference>
<name>A0A1N5WSY5_9ARCH</name>